<evidence type="ECO:0000256" key="5">
    <source>
        <dbReference type="ARBA" id="ARBA00023015"/>
    </source>
</evidence>
<keyword evidence="4" id="KW-0862">Zinc</keyword>
<evidence type="ECO:0000256" key="7">
    <source>
        <dbReference type="ARBA" id="ARBA00023242"/>
    </source>
</evidence>
<evidence type="ECO:0000259" key="11">
    <source>
        <dbReference type="PROSITE" id="PS50157"/>
    </source>
</evidence>
<keyword evidence="2" id="KW-0479">Metal-binding</keyword>
<feature type="compositionally biased region" description="Low complexity" evidence="10">
    <location>
        <begin position="747"/>
        <end position="763"/>
    </location>
</feature>
<dbReference type="InterPro" id="IPR036236">
    <property type="entry name" value="Znf_C2H2_sf"/>
</dbReference>
<feature type="compositionally biased region" description="Polar residues" evidence="10">
    <location>
        <begin position="54"/>
        <end position="68"/>
    </location>
</feature>
<sequence>MFDSSINAGAAAAAHTPSRSSSGSPSHFYQPDAQTQAPDQYSNSVALTLGTPPTIHSTSSQPSPPYITNRTPVQVQSVFIPRFNPSATGLSACKNLTRPLTVQEKESLIHLDNLKHFLATAPSRWSSGSTNQNNLFHNSSGSLHPSMNRFPLPSTEFVTCISWNNHYFITGTDIVRALVFRFEAFGRPVRNMKKFEEGIFSDLRNLKPGVDACLEEPKSPFLDLLFKYQCIRTQKKQKVFYWYSVPHDRLFLDALERDLKRENTGFEPTTVVFGEPAFSFTYESQRSLYEQFSKGHTTVEADGDIRNIGVPQLNPKYDAHGSASTASRAAAVHNSNSRALHPYNSRIDGGGGIHLPSALHGPNTAYLPLSILEGSPTYKQRRKKCANRTDAATRSSSEESNHTHANASDVGVGYGPSDAGMTASDMFLSQARGEQDVSVRLMKAMLQARGDANWSSASPLALGQSAVQNGSTLGQSSLHNLIPFAEDSLLPAFLSDVDGHSNSGNALTTKVFVCPLFCCGRLFKRMEHLKRHMRTHTMERPFQCNRCDKRFSRSDNLSQHLRIHARGEGADTPSGELVAFDAEMENEDAEEGEVAFFAALSFAEGGSNDLTRYEVELPGQAQDVQGDEEGLVSVPGVSAEATSDRELGGSYFSQTAIGDHSSSEMDWAFANSPLMTATGGEQVIASLTGPSHGQEYAVDNIPLHRSVATTSEIGPVRRHRSATPAFVRSHSASSNSSRGYHPYSRTSSNHSSPSALSQSLDASALSSHAMSSDAYRASQPRSFSTPSLGQGTADMSDFESIFSSTVPFFSEPDNFELSQYPNSSFQSSLSV</sequence>
<comment type="subcellular location">
    <subcellularLocation>
        <location evidence="1">Nucleus</location>
    </subcellularLocation>
</comment>
<dbReference type="Proteomes" id="UP000183567">
    <property type="component" value="Unassembled WGS sequence"/>
</dbReference>
<dbReference type="PANTHER" id="PTHR47427:SF1">
    <property type="entry name" value="PROTEIN STE12"/>
    <property type="match status" value="1"/>
</dbReference>
<evidence type="ECO:0000256" key="9">
    <source>
        <dbReference type="PROSITE-ProRule" id="PRU00042"/>
    </source>
</evidence>
<dbReference type="Pfam" id="PF02200">
    <property type="entry name" value="STE"/>
    <property type="match status" value="1"/>
</dbReference>
<dbReference type="PANTHER" id="PTHR47427">
    <property type="entry name" value="PROTEIN STE12"/>
    <property type="match status" value="1"/>
</dbReference>
<organism evidence="12 13">
    <name type="scientific">Rhizopogon vesiculosus</name>
    <dbReference type="NCBI Taxonomy" id="180088"/>
    <lineage>
        <taxon>Eukaryota</taxon>
        <taxon>Fungi</taxon>
        <taxon>Dikarya</taxon>
        <taxon>Basidiomycota</taxon>
        <taxon>Agaricomycotina</taxon>
        <taxon>Agaricomycetes</taxon>
        <taxon>Agaricomycetidae</taxon>
        <taxon>Boletales</taxon>
        <taxon>Suillineae</taxon>
        <taxon>Rhizopogonaceae</taxon>
        <taxon>Rhizopogon</taxon>
    </lineage>
</organism>
<dbReference type="GO" id="GO:0003700">
    <property type="term" value="F:DNA-binding transcription factor activity"/>
    <property type="evidence" value="ECO:0007669"/>
    <property type="project" value="InterPro"/>
</dbReference>
<comment type="similarity">
    <text evidence="8">Belongs to the STE12 transcription factor family.</text>
</comment>
<dbReference type="SMART" id="SM00355">
    <property type="entry name" value="ZnF_C2H2"/>
    <property type="match status" value="2"/>
</dbReference>
<keyword evidence="13" id="KW-1185">Reference proteome</keyword>
<evidence type="ECO:0000313" key="12">
    <source>
        <dbReference type="EMBL" id="OJA20265.1"/>
    </source>
</evidence>
<protein>
    <recommendedName>
        <fullName evidence="11">C2H2-type domain-containing protein</fullName>
    </recommendedName>
</protein>
<reference evidence="12 13" key="1">
    <citation type="submission" date="2016-03" db="EMBL/GenBank/DDBJ databases">
        <title>Comparative genomics of the ectomycorrhizal sister species Rhizopogon vinicolor and Rhizopogon vesiculosus (Basidiomycota: Boletales) reveals a divergence of the mating type B locus.</title>
        <authorList>
            <person name="Mujic A.B."/>
            <person name="Kuo A."/>
            <person name="Tritt A."/>
            <person name="Lipzen A."/>
            <person name="Chen C."/>
            <person name="Johnson J."/>
            <person name="Sharma A."/>
            <person name="Barry K."/>
            <person name="Grigoriev I.V."/>
            <person name="Spatafora J.W."/>
        </authorList>
    </citation>
    <scope>NUCLEOTIDE SEQUENCE [LARGE SCALE GENOMIC DNA]</scope>
    <source>
        <strain evidence="12 13">AM-OR11-056</strain>
    </source>
</reference>
<evidence type="ECO:0000256" key="4">
    <source>
        <dbReference type="ARBA" id="ARBA00022833"/>
    </source>
</evidence>
<evidence type="ECO:0000256" key="3">
    <source>
        <dbReference type="ARBA" id="ARBA00022771"/>
    </source>
</evidence>
<feature type="compositionally biased region" description="Low complexity" evidence="10">
    <location>
        <begin position="1"/>
        <end position="26"/>
    </location>
</feature>
<gene>
    <name evidence="12" type="ORF">AZE42_04300</name>
</gene>
<dbReference type="Pfam" id="PF00096">
    <property type="entry name" value="zf-C2H2"/>
    <property type="match status" value="1"/>
</dbReference>
<dbReference type="GO" id="GO:1990526">
    <property type="term" value="C:Ste12p-Dig1p-Dig2p complex"/>
    <property type="evidence" value="ECO:0007669"/>
    <property type="project" value="TreeGrafter"/>
</dbReference>
<evidence type="ECO:0000256" key="2">
    <source>
        <dbReference type="ARBA" id="ARBA00022723"/>
    </source>
</evidence>
<evidence type="ECO:0000256" key="10">
    <source>
        <dbReference type="SAM" id="MobiDB-lite"/>
    </source>
</evidence>
<feature type="domain" description="C2H2-type" evidence="11">
    <location>
        <begin position="542"/>
        <end position="569"/>
    </location>
</feature>
<feature type="region of interest" description="Disordered" evidence="10">
    <location>
        <begin position="709"/>
        <end position="763"/>
    </location>
</feature>
<feature type="domain" description="C2H2-type" evidence="11">
    <location>
        <begin position="512"/>
        <end position="541"/>
    </location>
</feature>
<dbReference type="SUPFAM" id="SSF57667">
    <property type="entry name" value="beta-beta-alpha zinc fingers"/>
    <property type="match status" value="1"/>
</dbReference>
<name>A0A1J8R3Q3_9AGAM</name>
<evidence type="ECO:0000256" key="1">
    <source>
        <dbReference type="ARBA" id="ARBA00004123"/>
    </source>
</evidence>
<keyword evidence="3 9" id="KW-0863">Zinc-finger</keyword>
<evidence type="ECO:0000313" key="13">
    <source>
        <dbReference type="Proteomes" id="UP000183567"/>
    </source>
</evidence>
<evidence type="ECO:0000256" key="6">
    <source>
        <dbReference type="ARBA" id="ARBA00023163"/>
    </source>
</evidence>
<dbReference type="InterPro" id="IPR003120">
    <property type="entry name" value="Ste12"/>
</dbReference>
<dbReference type="InterPro" id="IPR013087">
    <property type="entry name" value="Znf_C2H2_type"/>
</dbReference>
<keyword evidence="5" id="KW-0805">Transcription regulation</keyword>
<dbReference type="OrthoDB" id="1095242at2759"/>
<evidence type="ECO:0000256" key="8">
    <source>
        <dbReference type="ARBA" id="ARBA00024345"/>
    </source>
</evidence>
<dbReference type="InterPro" id="IPR052127">
    <property type="entry name" value="STE12_transcription_factor"/>
</dbReference>
<dbReference type="Gene3D" id="3.30.160.60">
    <property type="entry name" value="Classic Zinc Finger"/>
    <property type="match status" value="2"/>
</dbReference>
<feature type="compositionally biased region" description="Polar residues" evidence="10">
    <location>
        <begin position="32"/>
        <end position="46"/>
    </location>
</feature>
<comment type="caution">
    <text evidence="12">The sequence shown here is derived from an EMBL/GenBank/DDBJ whole genome shotgun (WGS) entry which is preliminary data.</text>
</comment>
<dbReference type="AlphaFoldDB" id="A0A1J8R3Q3"/>
<keyword evidence="6" id="KW-0804">Transcription</keyword>
<feature type="region of interest" description="Disordered" evidence="10">
    <location>
        <begin position="378"/>
        <end position="414"/>
    </location>
</feature>
<dbReference type="EMBL" id="LVVM01000661">
    <property type="protein sequence ID" value="OJA20265.1"/>
    <property type="molecule type" value="Genomic_DNA"/>
</dbReference>
<dbReference type="PROSITE" id="PS00028">
    <property type="entry name" value="ZINC_FINGER_C2H2_1"/>
    <property type="match status" value="2"/>
</dbReference>
<dbReference type="SMART" id="SM00424">
    <property type="entry name" value="STE"/>
    <property type="match status" value="1"/>
</dbReference>
<keyword evidence="7" id="KW-0539">Nucleus</keyword>
<dbReference type="GO" id="GO:1990527">
    <property type="term" value="C:Tec1p-Ste12p-Dig1p complex"/>
    <property type="evidence" value="ECO:0007669"/>
    <property type="project" value="TreeGrafter"/>
</dbReference>
<dbReference type="GO" id="GO:0008270">
    <property type="term" value="F:zinc ion binding"/>
    <property type="evidence" value="ECO:0007669"/>
    <property type="project" value="UniProtKB-KW"/>
</dbReference>
<dbReference type="PROSITE" id="PS50157">
    <property type="entry name" value="ZINC_FINGER_C2H2_2"/>
    <property type="match status" value="2"/>
</dbReference>
<accession>A0A1J8R3Q3</accession>
<proteinExistence type="inferred from homology"/>
<feature type="region of interest" description="Disordered" evidence="10">
    <location>
        <begin position="1"/>
        <end position="68"/>
    </location>
</feature>
<dbReference type="STRING" id="180088.A0A1J8R3Q3"/>
<dbReference type="GO" id="GO:0005634">
    <property type="term" value="C:nucleus"/>
    <property type="evidence" value="ECO:0007669"/>
    <property type="project" value="UniProtKB-SubCell"/>
</dbReference>
<dbReference type="FunFam" id="3.30.160.60:FF:002343">
    <property type="entry name" value="Zinc finger protein 33A"/>
    <property type="match status" value="1"/>
</dbReference>